<feature type="transmembrane region" description="Helical" evidence="1">
    <location>
        <begin position="237"/>
        <end position="258"/>
    </location>
</feature>
<gene>
    <name evidence="2" type="ORF">HGP29_16455</name>
</gene>
<feature type="transmembrane region" description="Helical" evidence="1">
    <location>
        <begin position="100"/>
        <end position="123"/>
    </location>
</feature>
<keyword evidence="1" id="KW-0472">Membrane</keyword>
<dbReference type="Proteomes" id="UP000585050">
    <property type="component" value="Unassembled WGS sequence"/>
</dbReference>
<evidence type="ECO:0000313" key="3">
    <source>
        <dbReference type="Proteomes" id="UP000585050"/>
    </source>
</evidence>
<organism evidence="2 3">
    <name type="scientific">Flammeovirga agarivorans</name>
    <dbReference type="NCBI Taxonomy" id="2726742"/>
    <lineage>
        <taxon>Bacteria</taxon>
        <taxon>Pseudomonadati</taxon>
        <taxon>Bacteroidota</taxon>
        <taxon>Cytophagia</taxon>
        <taxon>Cytophagales</taxon>
        <taxon>Flammeovirgaceae</taxon>
        <taxon>Flammeovirga</taxon>
    </lineage>
</organism>
<comment type="caution">
    <text evidence="2">The sequence shown here is derived from an EMBL/GenBank/DDBJ whole genome shotgun (WGS) entry which is preliminary data.</text>
</comment>
<dbReference type="EMBL" id="JABAIL010000005">
    <property type="protein sequence ID" value="NLR92812.1"/>
    <property type="molecule type" value="Genomic_DNA"/>
</dbReference>
<feature type="transmembrane region" description="Helical" evidence="1">
    <location>
        <begin position="195"/>
        <end position="214"/>
    </location>
</feature>
<reference evidence="2 3" key="1">
    <citation type="submission" date="2020-04" db="EMBL/GenBank/DDBJ databases">
        <title>Flammeovirga sp. SR4, a novel species isolated from seawater.</title>
        <authorList>
            <person name="Wang X."/>
        </authorList>
    </citation>
    <scope>NUCLEOTIDE SEQUENCE [LARGE SCALE GENOMIC DNA]</scope>
    <source>
        <strain evidence="2 3">SR4</strain>
    </source>
</reference>
<keyword evidence="1" id="KW-1133">Transmembrane helix</keyword>
<evidence type="ECO:0000313" key="2">
    <source>
        <dbReference type="EMBL" id="NLR92812.1"/>
    </source>
</evidence>
<feature type="transmembrane region" description="Helical" evidence="1">
    <location>
        <begin position="56"/>
        <end position="79"/>
    </location>
</feature>
<keyword evidence="3" id="KW-1185">Reference proteome</keyword>
<accession>A0A7X8SME5</accession>
<feature type="transmembrane region" description="Helical" evidence="1">
    <location>
        <begin position="24"/>
        <end position="44"/>
    </location>
</feature>
<dbReference type="RefSeq" id="WP_168883530.1">
    <property type="nucleotide sequence ID" value="NZ_JABAIL010000005.1"/>
</dbReference>
<dbReference type="AlphaFoldDB" id="A0A7X8SME5"/>
<protein>
    <submittedName>
        <fullName evidence="2">Uncharacterized protein</fullName>
    </submittedName>
</protein>
<proteinExistence type="predicted"/>
<feature type="transmembrane region" description="Helical" evidence="1">
    <location>
        <begin position="164"/>
        <end position="183"/>
    </location>
</feature>
<evidence type="ECO:0000256" key="1">
    <source>
        <dbReference type="SAM" id="Phobius"/>
    </source>
</evidence>
<sequence length="266" mass="30261">MNNLFDFQRFGKYVSLELTYNKQLFYYGLGAIISMIIVGLYSIRALNESPITEGDLTALLIFIYVVLGTVIINRAFAAFRSQKRLITFLTFPVSQFEKFLFEYLSTVLIGVFVLPLVILFAYMTEGELHKIINPGIGYTGLDIVTNITKEIFIGSEHEVYIKKLLATIVCLIPFSIMNLIFTGNSVFTKWPLIKSVLFVAAFLTFHGFLVYTIFEKMGVGEYITNENPLFFFSTSEAALLFVIFYILVANAVIVYSSYLKLTEKEL</sequence>
<name>A0A7X8SME5_9BACT</name>
<keyword evidence="1" id="KW-0812">Transmembrane</keyword>